<dbReference type="AlphaFoldDB" id="A0A1G7W7M6"/>
<dbReference type="Pfam" id="PF01541">
    <property type="entry name" value="GIY-YIG"/>
    <property type="match status" value="1"/>
</dbReference>
<dbReference type="PROSITE" id="PS50164">
    <property type="entry name" value="GIY_YIG"/>
    <property type="match status" value="1"/>
</dbReference>
<proteinExistence type="inferred from homology"/>
<comment type="similarity">
    <text evidence="1">Belongs to the UPF0213 family.</text>
</comment>
<sequence length="103" mass="12446">MHKTLGTHNYYVYILTNKNKTVLYTGVTNDLNNRVRFHRENAGINSKAFTSKYKCFYLVYYEHYNSVETAIQREKQIKGWKRFKKDIMISEFNCNWKFLNDSI</sequence>
<evidence type="ECO:0000313" key="3">
    <source>
        <dbReference type="EMBL" id="SDG68004.1"/>
    </source>
</evidence>
<protein>
    <submittedName>
        <fullName evidence="3">Putative endonuclease</fullName>
    </submittedName>
</protein>
<dbReference type="OrthoDB" id="9807770at2"/>
<keyword evidence="3" id="KW-0378">Hydrolase</keyword>
<feature type="domain" description="GIY-YIG" evidence="2">
    <location>
        <begin position="8"/>
        <end position="87"/>
    </location>
</feature>
<dbReference type="Proteomes" id="UP000199492">
    <property type="component" value="Unassembled WGS sequence"/>
</dbReference>
<keyword evidence="4" id="KW-1185">Reference proteome</keyword>
<dbReference type="RefSeq" id="WP_092466852.1">
    <property type="nucleotide sequence ID" value="NZ_FNCZ01000001.1"/>
</dbReference>
<dbReference type="SUPFAM" id="SSF82771">
    <property type="entry name" value="GIY-YIG endonuclease"/>
    <property type="match status" value="1"/>
</dbReference>
<evidence type="ECO:0000313" key="4">
    <source>
        <dbReference type="Proteomes" id="UP000199492"/>
    </source>
</evidence>
<accession>A0A1G7W7M6</accession>
<dbReference type="PANTHER" id="PTHR34477:SF5">
    <property type="entry name" value="BSL5627 PROTEIN"/>
    <property type="match status" value="1"/>
</dbReference>
<reference evidence="4" key="1">
    <citation type="submission" date="2016-10" db="EMBL/GenBank/DDBJ databases">
        <authorList>
            <person name="Varghese N."/>
            <person name="Submissions S."/>
        </authorList>
    </citation>
    <scope>NUCLEOTIDE SEQUENCE [LARGE SCALE GENOMIC DNA]</scope>
    <source>
        <strain evidence="4">DSM 15363</strain>
    </source>
</reference>
<evidence type="ECO:0000256" key="1">
    <source>
        <dbReference type="ARBA" id="ARBA00007435"/>
    </source>
</evidence>
<dbReference type="InterPro" id="IPR035901">
    <property type="entry name" value="GIY-YIG_endonuc_sf"/>
</dbReference>
<name>A0A1G7W7M6_9FLAO</name>
<dbReference type="Gene3D" id="3.40.1440.10">
    <property type="entry name" value="GIY-YIG endonuclease"/>
    <property type="match status" value="1"/>
</dbReference>
<keyword evidence="3" id="KW-0540">Nuclease</keyword>
<organism evidence="3 4">
    <name type="scientific">Winogradskyella thalassocola</name>
    <dbReference type="NCBI Taxonomy" id="262004"/>
    <lineage>
        <taxon>Bacteria</taxon>
        <taxon>Pseudomonadati</taxon>
        <taxon>Bacteroidota</taxon>
        <taxon>Flavobacteriia</taxon>
        <taxon>Flavobacteriales</taxon>
        <taxon>Flavobacteriaceae</taxon>
        <taxon>Winogradskyella</taxon>
    </lineage>
</organism>
<gene>
    <name evidence="3" type="ORF">SAMN04489796_101279</name>
</gene>
<dbReference type="SMART" id="SM00465">
    <property type="entry name" value="GIYc"/>
    <property type="match status" value="1"/>
</dbReference>
<keyword evidence="3" id="KW-0255">Endonuclease</keyword>
<evidence type="ECO:0000259" key="2">
    <source>
        <dbReference type="PROSITE" id="PS50164"/>
    </source>
</evidence>
<dbReference type="InterPro" id="IPR050190">
    <property type="entry name" value="UPF0213_domain"/>
</dbReference>
<dbReference type="STRING" id="262004.SAMN04489796_101279"/>
<dbReference type="CDD" id="cd10448">
    <property type="entry name" value="GIY-YIG_unchar_3"/>
    <property type="match status" value="1"/>
</dbReference>
<dbReference type="InterPro" id="IPR000305">
    <property type="entry name" value="GIY-YIG_endonuc"/>
</dbReference>
<dbReference type="EMBL" id="FNCZ01000001">
    <property type="protein sequence ID" value="SDG68004.1"/>
    <property type="molecule type" value="Genomic_DNA"/>
</dbReference>
<dbReference type="PANTHER" id="PTHR34477">
    <property type="entry name" value="UPF0213 PROTEIN YHBQ"/>
    <property type="match status" value="1"/>
</dbReference>
<dbReference type="GO" id="GO:0004519">
    <property type="term" value="F:endonuclease activity"/>
    <property type="evidence" value="ECO:0007669"/>
    <property type="project" value="UniProtKB-KW"/>
</dbReference>